<dbReference type="EMBL" id="JABCIY010000329">
    <property type="protein sequence ID" value="KAF7185440.1"/>
    <property type="molecule type" value="Genomic_DNA"/>
</dbReference>
<feature type="region of interest" description="Disordered" evidence="1">
    <location>
        <begin position="119"/>
        <end position="225"/>
    </location>
</feature>
<reference evidence="3" key="1">
    <citation type="submission" date="2020-04" db="EMBL/GenBank/DDBJ databases">
        <title>Draft genome resource of the tomato pathogen Pseudocercospora fuligena.</title>
        <authorList>
            <person name="Zaccaron A."/>
        </authorList>
    </citation>
    <scope>NUCLEOTIDE SEQUENCE</scope>
    <source>
        <strain evidence="3">PF001</strain>
    </source>
</reference>
<proteinExistence type="predicted"/>
<evidence type="ECO:0000313" key="3">
    <source>
        <dbReference type="EMBL" id="KAF7185440.1"/>
    </source>
</evidence>
<evidence type="ECO:0000313" key="4">
    <source>
        <dbReference type="Proteomes" id="UP000660729"/>
    </source>
</evidence>
<name>A0A8H6VBS7_9PEZI</name>
<feature type="compositionally biased region" description="Polar residues" evidence="1">
    <location>
        <begin position="200"/>
        <end position="213"/>
    </location>
</feature>
<sequence length="556" mass="62821">MPTFVVPHRSGAHRVAAIALYRALLTQCKRTPLPAVHGEELYNLVKNRFRGFRHDTSHRHLKVAFEAGYEAVDYLDAAINGEVKAKDYILALLKRAPRNAKIDPRESPKQFLRRHYDYQPWPDHASSEEKEGPPTGHESDWFAPAEAQEMNESAHELFSKDTASFERSPKSTDDAESPPPITGYESQEVSSHGTEEMQLVQPSDSGQEVAQHSSPDEAYDFEATGQGRIRDHRAIYRTYEVESTALAIETESVTQSSGEGNISDGPRPLITLIPSRSPSSLPSYPNKSLSLAQPANLEHELFESKNGSHSTSDDPAIRPVRNALSEDERLSQSIFGREKWNTFRKHKLRDAKDKSTPLPKRNILSDPPIAKEDLGGTGKRHVPVLVNANGIPFLRYKKPMPANLASFINSRIEQRDRRHRLRQEMEQTLSLAHEEDKWDAIIYNTTGVDSREDGGDKVLWRHSAQSGLRQVTERLQAEKEKNRIHAEKMQAIVDREAELARLELEEDESKALGGFMDDITDQEATGDHRGQEAGLLIRYGDFGEMWQPEKCRQDDD</sequence>
<dbReference type="Proteomes" id="UP000660729">
    <property type="component" value="Unassembled WGS sequence"/>
</dbReference>
<dbReference type="InterPro" id="IPR008011">
    <property type="entry name" value="Complex1_LYR_dom"/>
</dbReference>
<dbReference type="OrthoDB" id="3925971at2759"/>
<evidence type="ECO:0000256" key="1">
    <source>
        <dbReference type="SAM" id="MobiDB-lite"/>
    </source>
</evidence>
<feature type="compositionally biased region" description="Basic and acidic residues" evidence="1">
    <location>
        <begin position="152"/>
        <end position="173"/>
    </location>
</feature>
<dbReference type="AlphaFoldDB" id="A0A8H6VBS7"/>
<evidence type="ECO:0000259" key="2">
    <source>
        <dbReference type="Pfam" id="PF05347"/>
    </source>
</evidence>
<feature type="region of interest" description="Disordered" evidence="1">
    <location>
        <begin position="351"/>
        <end position="375"/>
    </location>
</feature>
<keyword evidence="4" id="KW-1185">Reference proteome</keyword>
<feature type="domain" description="Complex 1 LYR protein" evidence="2">
    <location>
        <begin position="17"/>
        <end position="73"/>
    </location>
</feature>
<feature type="compositionally biased region" description="Basic and acidic residues" evidence="1">
    <location>
        <begin position="125"/>
        <end position="140"/>
    </location>
</feature>
<comment type="caution">
    <text evidence="3">The sequence shown here is derived from an EMBL/GenBank/DDBJ whole genome shotgun (WGS) entry which is preliminary data.</text>
</comment>
<dbReference type="CDD" id="cd20273">
    <property type="entry name" value="Complex1_LYR_unchar"/>
    <property type="match status" value="1"/>
</dbReference>
<dbReference type="Pfam" id="PF05347">
    <property type="entry name" value="Complex1_LYR"/>
    <property type="match status" value="1"/>
</dbReference>
<gene>
    <name evidence="3" type="ORF">HII31_13213</name>
</gene>
<accession>A0A8H6VBS7</accession>
<protein>
    <recommendedName>
        <fullName evidence="2">Complex 1 LYR protein domain-containing protein</fullName>
    </recommendedName>
</protein>
<organism evidence="3 4">
    <name type="scientific">Pseudocercospora fuligena</name>
    <dbReference type="NCBI Taxonomy" id="685502"/>
    <lineage>
        <taxon>Eukaryota</taxon>
        <taxon>Fungi</taxon>
        <taxon>Dikarya</taxon>
        <taxon>Ascomycota</taxon>
        <taxon>Pezizomycotina</taxon>
        <taxon>Dothideomycetes</taxon>
        <taxon>Dothideomycetidae</taxon>
        <taxon>Mycosphaerellales</taxon>
        <taxon>Mycosphaerellaceae</taxon>
        <taxon>Pseudocercospora</taxon>
    </lineage>
</organism>
<dbReference type="InterPro" id="IPR046896">
    <property type="entry name" value="Cup1-like_N"/>
</dbReference>